<keyword evidence="2" id="KW-0378">Hydrolase</keyword>
<sequence>MAAPIEKGNVITAIVYDFETGGLDCTVSAATQISLHAIRLDTFEVMEKYAAYIYPYHKKSEIGKPKRKVLKNKYEDDGEELMDYDEKALKYSNITMDMLYSMGKPLEDVCQEICDFIKRNTFPVVASNKPFMIGQNPLFDKKFMQQIMLYSGLWPEFCKLVRGEKDFWGNFQPAQLDTIILSQLTFDNDKSITTWKLEAMAERLGIDLDDAHDADADVTATREIVRVLTARMREQSSGGGNAVGSLSAEKKEKLRDHFKI</sequence>
<keyword evidence="2" id="KW-0540">Nuclease</keyword>
<dbReference type="SUPFAM" id="SSF53098">
    <property type="entry name" value="Ribonuclease H-like"/>
    <property type="match status" value="1"/>
</dbReference>
<evidence type="ECO:0000259" key="1">
    <source>
        <dbReference type="SMART" id="SM00479"/>
    </source>
</evidence>
<name>A0A8S5PZV6_9CAUD</name>
<dbReference type="SMART" id="SM00479">
    <property type="entry name" value="EXOIII"/>
    <property type="match status" value="1"/>
</dbReference>
<organism evidence="2">
    <name type="scientific">Siphoviridae sp. ctOCb13</name>
    <dbReference type="NCBI Taxonomy" id="2825477"/>
    <lineage>
        <taxon>Viruses</taxon>
        <taxon>Duplodnaviria</taxon>
        <taxon>Heunggongvirae</taxon>
        <taxon>Uroviricota</taxon>
        <taxon>Caudoviricetes</taxon>
    </lineage>
</organism>
<reference evidence="2" key="1">
    <citation type="journal article" date="2021" name="Proc. Natl. Acad. Sci. U.S.A.">
        <title>A Catalog of Tens of Thousands of Viruses from Human Metagenomes Reveals Hidden Associations with Chronic Diseases.</title>
        <authorList>
            <person name="Tisza M.J."/>
            <person name="Buck C.B."/>
        </authorList>
    </citation>
    <scope>NUCLEOTIDE SEQUENCE</scope>
    <source>
        <strain evidence="2">CtOCb13</strain>
    </source>
</reference>
<keyword evidence="2" id="KW-0269">Exonuclease</keyword>
<dbReference type="InterPro" id="IPR012337">
    <property type="entry name" value="RNaseH-like_sf"/>
</dbReference>
<protein>
    <submittedName>
        <fullName evidence="2">Exonuclease domain protein</fullName>
    </submittedName>
</protein>
<dbReference type="Pfam" id="PF00929">
    <property type="entry name" value="RNase_T"/>
    <property type="match status" value="1"/>
</dbReference>
<proteinExistence type="predicted"/>
<dbReference type="GO" id="GO:0004527">
    <property type="term" value="F:exonuclease activity"/>
    <property type="evidence" value="ECO:0007669"/>
    <property type="project" value="UniProtKB-KW"/>
</dbReference>
<dbReference type="EMBL" id="BK015555">
    <property type="protein sequence ID" value="DAE12598.1"/>
    <property type="molecule type" value="Genomic_DNA"/>
</dbReference>
<feature type="domain" description="Exonuclease" evidence="1">
    <location>
        <begin position="12"/>
        <end position="234"/>
    </location>
</feature>
<dbReference type="InterPro" id="IPR036397">
    <property type="entry name" value="RNaseH_sf"/>
</dbReference>
<accession>A0A8S5PZV6</accession>
<dbReference type="Gene3D" id="3.30.420.10">
    <property type="entry name" value="Ribonuclease H-like superfamily/Ribonuclease H"/>
    <property type="match status" value="1"/>
</dbReference>
<dbReference type="GO" id="GO:0003676">
    <property type="term" value="F:nucleic acid binding"/>
    <property type="evidence" value="ECO:0007669"/>
    <property type="project" value="InterPro"/>
</dbReference>
<evidence type="ECO:0000313" key="2">
    <source>
        <dbReference type="EMBL" id="DAE12598.1"/>
    </source>
</evidence>
<dbReference type="InterPro" id="IPR013520">
    <property type="entry name" value="Ribonucl_H"/>
</dbReference>